<dbReference type="GO" id="GO:0004672">
    <property type="term" value="F:protein kinase activity"/>
    <property type="evidence" value="ECO:0007669"/>
    <property type="project" value="InterPro"/>
</dbReference>
<keyword evidence="3" id="KW-1185">Reference proteome</keyword>
<dbReference type="InterPro" id="IPR046958">
    <property type="entry name" value="RBK1/2/STUNTED"/>
</dbReference>
<protein>
    <submittedName>
        <fullName evidence="2">Receptor-like protein kinase HERK 1</fullName>
    </submittedName>
</protein>
<dbReference type="InterPro" id="IPR000719">
    <property type="entry name" value="Prot_kinase_dom"/>
</dbReference>
<dbReference type="PROSITE" id="PS00108">
    <property type="entry name" value="PROTEIN_KINASE_ST"/>
    <property type="match status" value="1"/>
</dbReference>
<dbReference type="GO" id="GO:0005524">
    <property type="term" value="F:ATP binding"/>
    <property type="evidence" value="ECO:0007669"/>
    <property type="project" value="InterPro"/>
</dbReference>
<keyword evidence="2" id="KW-0808">Transferase</keyword>
<reference evidence="2" key="2">
    <citation type="submission" date="2023-06" db="EMBL/GenBank/DDBJ databases">
        <authorList>
            <person name="Ma L."/>
            <person name="Liu K.-W."/>
            <person name="Li Z."/>
            <person name="Hsiao Y.-Y."/>
            <person name="Qi Y."/>
            <person name="Fu T."/>
            <person name="Tang G."/>
            <person name="Zhang D."/>
            <person name="Sun W.-H."/>
            <person name="Liu D.-K."/>
            <person name="Li Y."/>
            <person name="Chen G.-Z."/>
            <person name="Liu X.-D."/>
            <person name="Liao X.-Y."/>
            <person name="Jiang Y.-T."/>
            <person name="Yu X."/>
            <person name="Hao Y."/>
            <person name="Huang J."/>
            <person name="Zhao X.-W."/>
            <person name="Ke S."/>
            <person name="Chen Y.-Y."/>
            <person name="Wu W.-L."/>
            <person name="Hsu J.-L."/>
            <person name="Lin Y.-F."/>
            <person name="Huang M.-D."/>
            <person name="Li C.-Y."/>
            <person name="Huang L."/>
            <person name="Wang Z.-W."/>
            <person name="Zhao X."/>
            <person name="Zhong W.-Y."/>
            <person name="Peng D.-H."/>
            <person name="Ahmad S."/>
            <person name="Lan S."/>
            <person name="Zhang J.-S."/>
            <person name="Tsai W.-C."/>
            <person name="Van De Peer Y."/>
            <person name="Liu Z.-J."/>
        </authorList>
    </citation>
    <scope>NUCLEOTIDE SEQUENCE</scope>
    <source>
        <strain evidence="2">CP</strain>
        <tissue evidence="2">Leaves</tissue>
    </source>
</reference>
<dbReference type="InterPro" id="IPR011009">
    <property type="entry name" value="Kinase-like_dom_sf"/>
</dbReference>
<comment type="caution">
    <text evidence="2">The sequence shown here is derived from an EMBL/GenBank/DDBJ whole genome shotgun (WGS) entry which is preliminary data.</text>
</comment>
<gene>
    <name evidence="2" type="primary">HERK1</name>
    <name evidence="2" type="ORF">QJS10_CPA03g00848</name>
</gene>
<reference evidence="2" key="1">
    <citation type="journal article" date="2023" name="Nat. Commun.">
        <title>Diploid and tetraploid genomes of Acorus and the evolution of monocots.</title>
        <authorList>
            <person name="Ma L."/>
            <person name="Liu K.W."/>
            <person name="Li Z."/>
            <person name="Hsiao Y.Y."/>
            <person name="Qi Y."/>
            <person name="Fu T."/>
            <person name="Tang G.D."/>
            <person name="Zhang D."/>
            <person name="Sun W.H."/>
            <person name="Liu D.K."/>
            <person name="Li Y."/>
            <person name="Chen G.Z."/>
            <person name="Liu X.D."/>
            <person name="Liao X.Y."/>
            <person name="Jiang Y.T."/>
            <person name="Yu X."/>
            <person name="Hao Y."/>
            <person name="Huang J."/>
            <person name="Zhao X.W."/>
            <person name="Ke S."/>
            <person name="Chen Y.Y."/>
            <person name="Wu W.L."/>
            <person name="Hsu J.L."/>
            <person name="Lin Y.F."/>
            <person name="Huang M.D."/>
            <person name="Li C.Y."/>
            <person name="Huang L."/>
            <person name="Wang Z.W."/>
            <person name="Zhao X."/>
            <person name="Zhong W.Y."/>
            <person name="Peng D.H."/>
            <person name="Ahmad S."/>
            <person name="Lan S."/>
            <person name="Zhang J.S."/>
            <person name="Tsai W.C."/>
            <person name="Van de Peer Y."/>
            <person name="Liu Z.J."/>
        </authorList>
    </citation>
    <scope>NUCLEOTIDE SEQUENCE</scope>
    <source>
        <strain evidence="2">CP</strain>
    </source>
</reference>
<evidence type="ECO:0000259" key="1">
    <source>
        <dbReference type="PROSITE" id="PS50011"/>
    </source>
</evidence>
<evidence type="ECO:0000313" key="3">
    <source>
        <dbReference type="Proteomes" id="UP001180020"/>
    </source>
</evidence>
<dbReference type="PROSITE" id="PS50011">
    <property type="entry name" value="PROTEIN_KINASE_DOM"/>
    <property type="match status" value="1"/>
</dbReference>
<dbReference type="PANTHER" id="PTHR47987">
    <property type="entry name" value="OS08G0249100 PROTEIN"/>
    <property type="match status" value="1"/>
</dbReference>
<proteinExistence type="predicted"/>
<keyword evidence="2" id="KW-0675">Receptor</keyword>
<name>A0AAV9F5H1_ACOCL</name>
<evidence type="ECO:0000313" key="2">
    <source>
        <dbReference type="EMBL" id="KAK1320190.1"/>
    </source>
</evidence>
<keyword evidence="2" id="KW-0418">Kinase</keyword>
<dbReference type="Proteomes" id="UP001180020">
    <property type="component" value="Unassembled WGS sequence"/>
</dbReference>
<dbReference type="EMBL" id="JAUJYO010000003">
    <property type="protein sequence ID" value="KAK1320190.1"/>
    <property type="molecule type" value="Genomic_DNA"/>
</dbReference>
<accession>A0AAV9F5H1</accession>
<dbReference type="Gene3D" id="1.10.510.10">
    <property type="entry name" value="Transferase(Phosphotransferase) domain 1"/>
    <property type="match status" value="1"/>
</dbReference>
<sequence length="104" mass="11561">MTPLTLYELSFSVYINDEIAFDIEPGLEVGQLASPFYKDCTADSRRLSSTGKWLIHVRGLHYLHSGLAHPIIHRDVKSSNILLDDDFNGEGLRFRAIEGGGSPT</sequence>
<dbReference type="InterPro" id="IPR008271">
    <property type="entry name" value="Ser/Thr_kinase_AS"/>
</dbReference>
<feature type="domain" description="Protein kinase" evidence="1">
    <location>
        <begin position="1"/>
        <end position="104"/>
    </location>
</feature>
<dbReference type="AlphaFoldDB" id="A0AAV9F5H1"/>
<organism evidence="2 3">
    <name type="scientific">Acorus calamus</name>
    <name type="common">Sweet flag</name>
    <dbReference type="NCBI Taxonomy" id="4465"/>
    <lineage>
        <taxon>Eukaryota</taxon>
        <taxon>Viridiplantae</taxon>
        <taxon>Streptophyta</taxon>
        <taxon>Embryophyta</taxon>
        <taxon>Tracheophyta</taxon>
        <taxon>Spermatophyta</taxon>
        <taxon>Magnoliopsida</taxon>
        <taxon>Liliopsida</taxon>
        <taxon>Acoraceae</taxon>
        <taxon>Acorus</taxon>
    </lineage>
</organism>
<dbReference type="SUPFAM" id="SSF56112">
    <property type="entry name" value="Protein kinase-like (PK-like)"/>
    <property type="match status" value="1"/>
</dbReference>